<dbReference type="EMBL" id="LXJU01000014">
    <property type="protein sequence ID" value="OGE51111.1"/>
    <property type="molecule type" value="Genomic_DNA"/>
</dbReference>
<gene>
    <name evidence="1" type="ORF">PENARI_c014G00094</name>
</gene>
<organism evidence="1 2">
    <name type="scientific">Penicillium arizonense</name>
    <dbReference type="NCBI Taxonomy" id="1835702"/>
    <lineage>
        <taxon>Eukaryota</taxon>
        <taxon>Fungi</taxon>
        <taxon>Dikarya</taxon>
        <taxon>Ascomycota</taxon>
        <taxon>Pezizomycotina</taxon>
        <taxon>Eurotiomycetes</taxon>
        <taxon>Eurotiomycetidae</taxon>
        <taxon>Eurotiales</taxon>
        <taxon>Aspergillaceae</taxon>
        <taxon>Penicillium</taxon>
    </lineage>
</organism>
<name>A0A1F5LDU9_PENAI</name>
<accession>A0A1F5LDU9</accession>
<dbReference type="OrthoDB" id="4363021at2759"/>
<dbReference type="GeneID" id="34578125"/>
<protein>
    <submittedName>
        <fullName evidence="1">Uncharacterized protein</fullName>
    </submittedName>
</protein>
<dbReference type="AlphaFoldDB" id="A0A1F5LDU9"/>
<dbReference type="Proteomes" id="UP000177622">
    <property type="component" value="Unassembled WGS sequence"/>
</dbReference>
<dbReference type="RefSeq" id="XP_022486556.1">
    <property type="nucleotide sequence ID" value="XM_022633391.1"/>
</dbReference>
<keyword evidence="2" id="KW-1185">Reference proteome</keyword>
<comment type="caution">
    <text evidence="1">The sequence shown here is derived from an EMBL/GenBank/DDBJ whole genome shotgun (WGS) entry which is preliminary data.</text>
</comment>
<proteinExistence type="predicted"/>
<evidence type="ECO:0000313" key="2">
    <source>
        <dbReference type="Proteomes" id="UP000177622"/>
    </source>
</evidence>
<evidence type="ECO:0000313" key="1">
    <source>
        <dbReference type="EMBL" id="OGE51111.1"/>
    </source>
</evidence>
<dbReference type="STRING" id="1835702.A0A1F5LDU9"/>
<sequence>MSYFIADMNRIKMNIRTGKDPISMQVFNKALKSIAAGVTLDTNEDPAKNIIGIVQRSVGVFNYLNYPELRPHFDAARAALQKEFEYADKYMPELKGILAIWKEFEPAFYDQIVKHSQNFLKTRIGLVHQKFPLGGISDDIVSKVVYEAEQLKKAVDQIAFKL</sequence>
<reference evidence="1 2" key="1">
    <citation type="journal article" date="2016" name="Sci. Rep.">
        <title>Penicillium arizonense, a new, genome sequenced fungal species, reveals a high chemical diversity in secreted metabolites.</title>
        <authorList>
            <person name="Grijseels S."/>
            <person name="Nielsen J.C."/>
            <person name="Randelovic M."/>
            <person name="Nielsen J."/>
            <person name="Nielsen K.F."/>
            <person name="Workman M."/>
            <person name="Frisvad J.C."/>
        </authorList>
    </citation>
    <scope>NUCLEOTIDE SEQUENCE [LARGE SCALE GENOMIC DNA]</scope>
    <source>
        <strain evidence="1 2">CBS 141311</strain>
    </source>
</reference>